<dbReference type="Pfam" id="PF00440">
    <property type="entry name" value="TetR_N"/>
    <property type="match status" value="1"/>
</dbReference>
<evidence type="ECO:0000256" key="6">
    <source>
        <dbReference type="ARBA" id="ARBA00024936"/>
    </source>
</evidence>
<evidence type="ECO:0000256" key="7">
    <source>
        <dbReference type="HAMAP-Rule" id="MF_00768"/>
    </source>
</evidence>
<name>A0A212S007_9PROT</name>
<comment type="pathway">
    <text evidence="1 7">Amine and polyamine biosynthesis; betaine biosynthesis via choline pathway [regulation].</text>
</comment>
<evidence type="ECO:0000313" key="11">
    <source>
        <dbReference type="Proteomes" id="UP000197065"/>
    </source>
</evidence>
<feature type="DNA-binding region" description="H-T-H motif" evidence="7 8">
    <location>
        <begin position="31"/>
        <end position="50"/>
    </location>
</feature>
<gene>
    <name evidence="7" type="primary">betI</name>
    <name evidence="10" type="ORF">SAMN07250955_11854</name>
</gene>
<evidence type="ECO:0000256" key="8">
    <source>
        <dbReference type="PROSITE-ProRule" id="PRU00335"/>
    </source>
</evidence>
<dbReference type="PROSITE" id="PS01081">
    <property type="entry name" value="HTH_TETR_1"/>
    <property type="match status" value="1"/>
</dbReference>
<comment type="function">
    <text evidence="7">Repressor involved in choline regulation of the bet genes.</text>
</comment>
<dbReference type="GO" id="GO:0000976">
    <property type="term" value="F:transcription cis-regulatory region binding"/>
    <property type="evidence" value="ECO:0007669"/>
    <property type="project" value="TreeGrafter"/>
</dbReference>
<dbReference type="InterPro" id="IPR023772">
    <property type="entry name" value="DNA-bd_HTH_TetR-type_CS"/>
</dbReference>
<dbReference type="InterPro" id="IPR039538">
    <property type="entry name" value="BetI_C"/>
</dbReference>
<dbReference type="PANTHER" id="PTHR30055:SF234">
    <property type="entry name" value="HTH-TYPE TRANSCRIPTIONAL REGULATOR BETI"/>
    <property type="match status" value="1"/>
</dbReference>
<dbReference type="InterPro" id="IPR009057">
    <property type="entry name" value="Homeodomain-like_sf"/>
</dbReference>
<dbReference type="NCBIfam" id="NF001978">
    <property type="entry name" value="PRK00767.1"/>
    <property type="match status" value="1"/>
</dbReference>
<keyword evidence="11" id="KW-1185">Reference proteome</keyword>
<dbReference type="AlphaFoldDB" id="A0A212S007"/>
<comment type="function">
    <text evidence="6">Repressor involved in the biosynthesis of the osmoprotectant glycine betaine. It represses transcription of the choline transporter BetT and the genes of BetAB involved in the synthesis of glycine betaine.</text>
</comment>
<dbReference type="NCBIfam" id="TIGR03384">
    <property type="entry name" value="betaine_BetI"/>
    <property type="match status" value="1"/>
</dbReference>
<dbReference type="SUPFAM" id="SSF48498">
    <property type="entry name" value="Tetracyclin repressor-like, C-terminal domain"/>
    <property type="match status" value="1"/>
</dbReference>
<dbReference type="Proteomes" id="UP000197065">
    <property type="component" value="Unassembled WGS sequence"/>
</dbReference>
<dbReference type="Pfam" id="PF13977">
    <property type="entry name" value="TetR_C_6"/>
    <property type="match status" value="1"/>
</dbReference>
<dbReference type="HAMAP" id="MF_00768">
    <property type="entry name" value="HTH_type_BetI"/>
    <property type="match status" value="1"/>
</dbReference>
<dbReference type="InterPro" id="IPR050109">
    <property type="entry name" value="HTH-type_TetR-like_transc_reg"/>
</dbReference>
<evidence type="ECO:0000256" key="3">
    <source>
        <dbReference type="ARBA" id="ARBA00023015"/>
    </source>
</evidence>
<evidence type="ECO:0000313" key="10">
    <source>
        <dbReference type="EMBL" id="SNB78366.1"/>
    </source>
</evidence>
<dbReference type="PRINTS" id="PR00455">
    <property type="entry name" value="HTHTETR"/>
</dbReference>
<dbReference type="GO" id="GO:0045892">
    <property type="term" value="P:negative regulation of DNA-templated transcription"/>
    <property type="evidence" value="ECO:0007669"/>
    <property type="project" value="UniProtKB-UniRule"/>
</dbReference>
<dbReference type="OrthoDB" id="9809265at2"/>
<dbReference type="GO" id="GO:0003700">
    <property type="term" value="F:DNA-binding transcription factor activity"/>
    <property type="evidence" value="ECO:0007669"/>
    <property type="project" value="UniProtKB-UniRule"/>
</dbReference>
<keyword evidence="2 7" id="KW-0678">Repressor</keyword>
<dbReference type="GO" id="GO:0019285">
    <property type="term" value="P:glycine betaine biosynthetic process from choline"/>
    <property type="evidence" value="ECO:0007669"/>
    <property type="project" value="UniProtKB-UniRule"/>
</dbReference>
<dbReference type="EMBL" id="FYEH01000018">
    <property type="protein sequence ID" value="SNB78366.1"/>
    <property type="molecule type" value="Genomic_DNA"/>
</dbReference>
<sequence length="199" mass="22131">MPKVGMQPVRRQQLMDATIRAIHRHGLGETTVQRIAAEAGVSTGIVHHYFRGKNDLLATTMRWLLIQLNRDLVARLAHHRTPRARLLAVLDANFDDSQFQPEVVSAWLAFWAQSSHEAELARLRDVYTGRTLSNLLHPLRQIVSPKQARLMATTLAALIDGLWLRAAHLDAGLQADDVRGIIRAYVTTMLPPGDAAAAD</sequence>
<evidence type="ECO:0000256" key="2">
    <source>
        <dbReference type="ARBA" id="ARBA00022491"/>
    </source>
</evidence>
<proteinExistence type="inferred from homology"/>
<evidence type="ECO:0000256" key="5">
    <source>
        <dbReference type="ARBA" id="ARBA00023163"/>
    </source>
</evidence>
<dbReference type="PANTHER" id="PTHR30055">
    <property type="entry name" value="HTH-TYPE TRANSCRIPTIONAL REGULATOR RUTR"/>
    <property type="match status" value="1"/>
</dbReference>
<accession>A0A212S007</accession>
<keyword evidence="5 7" id="KW-0804">Transcription</keyword>
<dbReference type="SUPFAM" id="SSF46689">
    <property type="entry name" value="Homeodomain-like"/>
    <property type="match status" value="1"/>
</dbReference>
<keyword evidence="4 7" id="KW-0238">DNA-binding</keyword>
<dbReference type="Gene3D" id="1.10.357.10">
    <property type="entry name" value="Tetracycline Repressor, domain 2"/>
    <property type="match status" value="1"/>
</dbReference>
<organism evidence="10 11">
    <name type="scientific">Arboricoccus pini</name>
    <dbReference type="NCBI Taxonomy" id="1963835"/>
    <lineage>
        <taxon>Bacteria</taxon>
        <taxon>Pseudomonadati</taxon>
        <taxon>Pseudomonadota</taxon>
        <taxon>Alphaproteobacteria</taxon>
        <taxon>Geminicoccales</taxon>
        <taxon>Geminicoccaceae</taxon>
        <taxon>Arboricoccus</taxon>
    </lineage>
</organism>
<keyword evidence="3 7" id="KW-0805">Transcription regulation</keyword>
<dbReference type="PROSITE" id="PS50977">
    <property type="entry name" value="HTH_TETR_2"/>
    <property type="match status" value="1"/>
</dbReference>
<reference evidence="10 11" key="1">
    <citation type="submission" date="2017-06" db="EMBL/GenBank/DDBJ databases">
        <authorList>
            <person name="Kim H.J."/>
            <person name="Triplett B.A."/>
        </authorList>
    </citation>
    <scope>NUCLEOTIDE SEQUENCE [LARGE SCALE GENOMIC DNA]</scope>
    <source>
        <strain evidence="10 11">B29T1</strain>
    </source>
</reference>
<dbReference type="InterPro" id="IPR036271">
    <property type="entry name" value="Tet_transcr_reg_TetR-rel_C_sf"/>
</dbReference>
<evidence type="ECO:0000256" key="1">
    <source>
        <dbReference type="ARBA" id="ARBA00004719"/>
    </source>
</evidence>
<protein>
    <recommendedName>
        <fullName evidence="7">HTH-type transcriptional regulator BetI</fullName>
    </recommendedName>
</protein>
<evidence type="ECO:0000259" key="9">
    <source>
        <dbReference type="PROSITE" id="PS50977"/>
    </source>
</evidence>
<dbReference type="UniPathway" id="UPA00529"/>
<dbReference type="InterPro" id="IPR001647">
    <property type="entry name" value="HTH_TetR"/>
</dbReference>
<dbReference type="RefSeq" id="WP_088562868.1">
    <property type="nucleotide sequence ID" value="NZ_FYEH01000018.1"/>
</dbReference>
<evidence type="ECO:0000256" key="4">
    <source>
        <dbReference type="ARBA" id="ARBA00023125"/>
    </source>
</evidence>
<feature type="domain" description="HTH tetR-type" evidence="9">
    <location>
        <begin position="8"/>
        <end position="68"/>
    </location>
</feature>
<dbReference type="InterPro" id="IPR017757">
    <property type="entry name" value="Tscrpt_rep_BetI"/>
</dbReference>